<protein>
    <submittedName>
        <fullName evidence="1">Uncharacterized protein</fullName>
    </submittedName>
</protein>
<organism evidence="1 2">
    <name type="scientific">Alteraurantiacibacter palmitatis</name>
    <dbReference type="NCBI Taxonomy" id="2054628"/>
    <lineage>
        <taxon>Bacteria</taxon>
        <taxon>Pseudomonadati</taxon>
        <taxon>Pseudomonadota</taxon>
        <taxon>Alphaproteobacteria</taxon>
        <taxon>Sphingomonadales</taxon>
        <taxon>Erythrobacteraceae</taxon>
        <taxon>Alteraurantiacibacter</taxon>
    </lineage>
</organism>
<proteinExistence type="predicted"/>
<evidence type="ECO:0000313" key="2">
    <source>
        <dbReference type="Proteomes" id="UP001595456"/>
    </source>
</evidence>
<accession>A0ABV7E5G4</accession>
<gene>
    <name evidence="1" type="ORF">ACFODU_04840</name>
</gene>
<dbReference type="RefSeq" id="WP_336927118.1">
    <property type="nucleotide sequence ID" value="NZ_JBANRO010000011.1"/>
</dbReference>
<keyword evidence="2" id="KW-1185">Reference proteome</keyword>
<comment type="caution">
    <text evidence="1">The sequence shown here is derived from an EMBL/GenBank/DDBJ whole genome shotgun (WGS) entry which is preliminary data.</text>
</comment>
<dbReference type="EMBL" id="JBHRST010000007">
    <property type="protein sequence ID" value="MFC3097123.1"/>
    <property type="molecule type" value="Genomic_DNA"/>
</dbReference>
<evidence type="ECO:0000313" key="1">
    <source>
        <dbReference type="EMBL" id="MFC3097123.1"/>
    </source>
</evidence>
<sequence>MKLLDRIERHLKESHMSATRFGRRAVGDPRFVLDLRAGRRPRRRTAEKVERYLANCDSVPCSAPKFEIEHIKNTQ</sequence>
<name>A0ABV7E5G4_9SPHN</name>
<reference evidence="2" key="1">
    <citation type="journal article" date="2019" name="Int. J. Syst. Evol. Microbiol.">
        <title>The Global Catalogue of Microorganisms (GCM) 10K type strain sequencing project: providing services to taxonomists for standard genome sequencing and annotation.</title>
        <authorList>
            <consortium name="The Broad Institute Genomics Platform"/>
            <consortium name="The Broad Institute Genome Sequencing Center for Infectious Disease"/>
            <person name="Wu L."/>
            <person name="Ma J."/>
        </authorList>
    </citation>
    <scope>NUCLEOTIDE SEQUENCE [LARGE SCALE GENOMIC DNA]</scope>
    <source>
        <strain evidence="2">KCTC 52607</strain>
    </source>
</reference>
<dbReference type="Proteomes" id="UP001595456">
    <property type="component" value="Unassembled WGS sequence"/>
</dbReference>